<comment type="subcellular location">
    <subcellularLocation>
        <location evidence="1">Lipid droplet</location>
    </subcellularLocation>
</comment>
<keyword evidence="9" id="KW-1133">Transmembrane helix</keyword>
<keyword evidence="4" id="KW-0551">Lipid droplet</keyword>
<comment type="similarity">
    <text evidence="2">Belongs to the AB hydrolase superfamily. LDAH family.</text>
</comment>
<dbReference type="PANTHER" id="PTHR13390:SF0">
    <property type="entry name" value="LIPID DROPLET-ASSOCIATED HYDROLASE"/>
    <property type="match status" value="1"/>
</dbReference>
<sequence>SIQPKLLSMPPEVSPKMRHLESEASLYKLDALDSNWYAIVIPGNPGIVGYYEEFMHSLWTKLDGQVHVWALSHRGHGDSFNSSKKFSLAKQVEHKVKFLETALPEDAKMVLIGHSIGCQMILELLRRQARGTDRVARCLLLFPTIERMRESPQGRIVAPLLSLAPLRWLAMALVALLSLLIPLAWRRGFAARCLSAVGHSNANPGAVMATERLLLSPSVLGNVLYMAHTEMQDVRQPDLATIRQHSQRILLYYGADDHWCPTEYFADMRRSCPEVDARLDEGDVAHAFVLEHSVEMADLCAGWVRECTTAR</sequence>
<keyword evidence="11" id="KW-1185">Reference proteome</keyword>
<dbReference type="EMBL" id="NIVC01000128">
    <property type="protein sequence ID" value="PAA90033.1"/>
    <property type="molecule type" value="Genomic_DNA"/>
</dbReference>
<dbReference type="Gene3D" id="3.40.50.1820">
    <property type="entry name" value="alpha/beta hydrolase"/>
    <property type="match status" value="1"/>
</dbReference>
<feature type="non-terminal residue" evidence="10">
    <location>
        <position position="1"/>
    </location>
</feature>
<dbReference type="GO" id="GO:0005811">
    <property type="term" value="C:lipid droplet"/>
    <property type="evidence" value="ECO:0007669"/>
    <property type="project" value="UniProtKB-SubCell"/>
</dbReference>
<protein>
    <recommendedName>
        <fullName evidence="3">Lipid droplet-associated hydrolase</fullName>
        <ecNumber evidence="7">3.1.1.13</ecNumber>
    </recommendedName>
    <alternativeName>
        <fullName evidence="6">Lipid droplet-associated serine hydrolase</fullName>
    </alternativeName>
</protein>
<dbReference type="Proteomes" id="UP000215902">
    <property type="component" value="Unassembled WGS sequence"/>
</dbReference>
<feature type="transmembrane region" description="Helical" evidence="9">
    <location>
        <begin position="156"/>
        <end position="185"/>
    </location>
</feature>
<name>A0A267GVI3_9PLAT</name>
<accession>A0A267GVI3</accession>
<evidence type="ECO:0000256" key="9">
    <source>
        <dbReference type="SAM" id="Phobius"/>
    </source>
</evidence>
<evidence type="ECO:0000256" key="6">
    <source>
        <dbReference type="ARBA" id="ARBA00031924"/>
    </source>
</evidence>
<proteinExistence type="inferred from homology"/>
<keyword evidence="9" id="KW-0812">Transmembrane</keyword>
<evidence type="ECO:0000313" key="10">
    <source>
        <dbReference type="EMBL" id="PAA90033.1"/>
    </source>
</evidence>
<evidence type="ECO:0000256" key="1">
    <source>
        <dbReference type="ARBA" id="ARBA00004502"/>
    </source>
</evidence>
<gene>
    <name evidence="10" type="ORF">BOX15_Mlig015165g1</name>
</gene>
<evidence type="ECO:0000256" key="2">
    <source>
        <dbReference type="ARBA" id="ARBA00008300"/>
    </source>
</evidence>
<dbReference type="STRING" id="282301.A0A267GVI3"/>
<dbReference type="GO" id="GO:0019915">
    <property type="term" value="P:lipid storage"/>
    <property type="evidence" value="ECO:0007669"/>
    <property type="project" value="InterPro"/>
</dbReference>
<dbReference type="GO" id="GO:0004771">
    <property type="term" value="F:sterol ester esterase activity"/>
    <property type="evidence" value="ECO:0007669"/>
    <property type="project" value="UniProtKB-EC"/>
</dbReference>
<keyword evidence="5" id="KW-0378">Hydrolase</keyword>
<evidence type="ECO:0000256" key="5">
    <source>
        <dbReference type="ARBA" id="ARBA00022801"/>
    </source>
</evidence>
<comment type="catalytic activity">
    <reaction evidence="8">
        <text>a cholesterol ester + H2O = cholesterol + a fatty acid + H(+)</text>
        <dbReference type="Rhea" id="RHEA:36403"/>
        <dbReference type="ChEBI" id="CHEBI:15377"/>
        <dbReference type="ChEBI" id="CHEBI:15378"/>
        <dbReference type="ChEBI" id="CHEBI:16113"/>
        <dbReference type="ChEBI" id="CHEBI:17002"/>
        <dbReference type="ChEBI" id="CHEBI:28868"/>
        <dbReference type="EC" id="3.1.1.13"/>
    </reaction>
    <physiologicalReaction direction="left-to-right" evidence="8">
        <dbReference type="Rhea" id="RHEA:36404"/>
    </physiologicalReaction>
</comment>
<dbReference type="OrthoDB" id="448051at2759"/>
<evidence type="ECO:0000256" key="4">
    <source>
        <dbReference type="ARBA" id="ARBA00022677"/>
    </source>
</evidence>
<dbReference type="Pfam" id="PF10230">
    <property type="entry name" value="LIDHydrolase"/>
    <property type="match status" value="1"/>
</dbReference>
<evidence type="ECO:0000256" key="3">
    <source>
        <dbReference type="ARBA" id="ARBA00019242"/>
    </source>
</evidence>
<comment type="caution">
    <text evidence="10">The sequence shown here is derived from an EMBL/GenBank/DDBJ whole genome shotgun (WGS) entry which is preliminary data.</text>
</comment>
<evidence type="ECO:0000313" key="11">
    <source>
        <dbReference type="Proteomes" id="UP000215902"/>
    </source>
</evidence>
<dbReference type="PANTHER" id="PTHR13390">
    <property type="entry name" value="LIPASE"/>
    <property type="match status" value="1"/>
</dbReference>
<keyword evidence="9" id="KW-0472">Membrane</keyword>
<dbReference type="SUPFAM" id="SSF53474">
    <property type="entry name" value="alpha/beta-Hydrolases"/>
    <property type="match status" value="1"/>
</dbReference>
<organism evidence="10 11">
    <name type="scientific">Macrostomum lignano</name>
    <dbReference type="NCBI Taxonomy" id="282301"/>
    <lineage>
        <taxon>Eukaryota</taxon>
        <taxon>Metazoa</taxon>
        <taxon>Spiralia</taxon>
        <taxon>Lophotrochozoa</taxon>
        <taxon>Platyhelminthes</taxon>
        <taxon>Rhabditophora</taxon>
        <taxon>Macrostomorpha</taxon>
        <taxon>Macrostomida</taxon>
        <taxon>Macrostomidae</taxon>
        <taxon>Macrostomum</taxon>
    </lineage>
</organism>
<dbReference type="InterPro" id="IPR019363">
    <property type="entry name" value="LDAH"/>
</dbReference>
<dbReference type="EC" id="3.1.1.13" evidence="7"/>
<evidence type="ECO:0000256" key="7">
    <source>
        <dbReference type="ARBA" id="ARBA00039150"/>
    </source>
</evidence>
<evidence type="ECO:0000256" key="8">
    <source>
        <dbReference type="ARBA" id="ARBA00049527"/>
    </source>
</evidence>
<dbReference type="InterPro" id="IPR029058">
    <property type="entry name" value="AB_hydrolase_fold"/>
</dbReference>
<dbReference type="AlphaFoldDB" id="A0A267GVI3"/>
<reference evidence="10 11" key="1">
    <citation type="submission" date="2017-06" db="EMBL/GenBank/DDBJ databases">
        <title>A platform for efficient transgenesis in Macrostomum lignano, a flatworm model organism for stem cell research.</title>
        <authorList>
            <person name="Berezikov E."/>
        </authorList>
    </citation>
    <scope>NUCLEOTIDE SEQUENCE [LARGE SCALE GENOMIC DNA]</scope>
    <source>
        <strain evidence="10">DV1</strain>
        <tissue evidence="10">Whole organism</tissue>
    </source>
</reference>